<feature type="domain" description="Calcineurin-like phosphoesterase" evidence="2">
    <location>
        <begin position="1"/>
        <end position="197"/>
    </location>
</feature>
<dbReference type="CDD" id="cd00840">
    <property type="entry name" value="MPP_Mre11_N"/>
    <property type="match status" value="1"/>
</dbReference>
<dbReference type="InterPro" id="IPR014576">
    <property type="entry name" value="Pesterase_YhaO"/>
</dbReference>
<evidence type="ECO:0000313" key="3">
    <source>
        <dbReference type="EMBL" id="QNN74970.1"/>
    </source>
</evidence>
<keyword evidence="1" id="KW-0378">Hydrolase</keyword>
<name>A0A7G9T4E5_9LACO</name>
<dbReference type="PIRSF" id="PIRSF033091">
    <property type="entry name" value="Pesterase_YhaO"/>
    <property type="match status" value="1"/>
</dbReference>
<dbReference type="RefSeq" id="WP_187528805.1">
    <property type="nucleotide sequence ID" value="NZ_CP060724.1"/>
</dbReference>
<proteinExistence type="predicted"/>
<dbReference type="InterPro" id="IPR029052">
    <property type="entry name" value="Metallo-depent_PP-like"/>
</dbReference>
<dbReference type="KEGG" id="wdi:H9L19_06160"/>
<dbReference type="Proteomes" id="UP000515800">
    <property type="component" value="Chromosome"/>
</dbReference>
<keyword evidence="3" id="KW-0540">Nuclease</keyword>
<accession>A0A7G9T4E5</accession>
<dbReference type="InterPro" id="IPR004843">
    <property type="entry name" value="Calcineurin-like_PHP"/>
</dbReference>
<evidence type="ECO:0000259" key="2">
    <source>
        <dbReference type="Pfam" id="PF00149"/>
    </source>
</evidence>
<evidence type="ECO:0000256" key="1">
    <source>
        <dbReference type="ARBA" id="ARBA00022801"/>
    </source>
</evidence>
<evidence type="ECO:0000313" key="4">
    <source>
        <dbReference type="Proteomes" id="UP000515800"/>
    </source>
</evidence>
<dbReference type="GO" id="GO:0004527">
    <property type="term" value="F:exonuclease activity"/>
    <property type="evidence" value="ECO:0007669"/>
    <property type="project" value="UniProtKB-KW"/>
</dbReference>
<reference evidence="3 4" key="1">
    <citation type="submission" date="2020-08" db="EMBL/GenBank/DDBJ databases">
        <title>Genome sequence of Weissella diestrammenae KACC 16890T.</title>
        <authorList>
            <person name="Hyun D.-W."/>
            <person name="Bae J.-W."/>
        </authorList>
    </citation>
    <scope>NUCLEOTIDE SEQUENCE [LARGE SCALE GENOMIC DNA]</scope>
    <source>
        <strain evidence="3 4">KACC 16890</strain>
    </source>
</reference>
<dbReference type="InterPro" id="IPR050535">
    <property type="entry name" value="DNA_Repair-Maintenance_Comp"/>
</dbReference>
<dbReference type="PANTHER" id="PTHR30337">
    <property type="entry name" value="COMPONENT OF ATP-DEPENDENT DSDNA EXONUCLEASE"/>
    <property type="match status" value="1"/>
</dbReference>
<organism evidence="3 4">
    <name type="scientific">Weissella diestrammenae</name>
    <dbReference type="NCBI Taxonomy" id="1162633"/>
    <lineage>
        <taxon>Bacteria</taxon>
        <taxon>Bacillati</taxon>
        <taxon>Bacillota</taxon>
        <taxon>Bacilli</taxon>
        <taxon>Lactobacillales</taxon>
        <taxon>Lactobacillaceae</taxon>
        <taxon>Weissella</taxon>
    </lineage>
</organism>
<sequence length="400" mass="45742">MKFIHAGDLHLGNAFVGLSDVPDWVLSQLQVATLTAFQNLINCAIQKRVDFVLLPGDIYNTHQVNPQIQLFFIEQMNRLNDVGIQVVLSYGNHDYITDFATQMSLPENVTVLSHEVQTLHMVTQQGETVAISGFSYAKQHIHSAMVTNFPSEGQDKYHIGMYHGELGQDGQGDYAPFSISEMNEKHYDYWALGHIHIRKTLQSHPFIGYSGSLQGLNRKENGEKGFYLVSENSQGWLVPEFIAAAPIVWGEQTVTMNEDLTLTDFVMQIREQMTKVVNTDLTLINLTIKTENWQLIQLLSSPQFQHQMNVASRREDQYFVYQIHVEMARAQNEMPVIADEYWENTFNQLISLDSLQKNGLNIVQNLAVFDYFSRPQTMDDMGEQVQEIIRQIQGGLYRVD</sequence>
<dbReference type="EMBL" id="CP060724">
    <property type="protein sequence ID" value="QNN74970.1"/>
    <property type="molecule type" value="Genomic_DNA"/>
</dbReference>
<keyword evidence="3" id="KW-0269">Exonuclease</keyword>
<dbReference type="InterPro" id="IPR041796">
    <property type="entry name" value="Mre11_N"/>
</dbReference>
<dbReference type="SUPFAM" id="SSF56300">
    <property type="entry name" value="Metallo-dependent phosphatases"/>
    <property type="match status" value="1"/>
</dbReference>
<gene>
    <name evidence="3" type="ORF">H9L19_06160</name>
</gene>
<dbReference type="Gene3D" id="3.60.21.10">
    <property type="match status" value="1"/>
</dbReference>
<protein>
    <submittedName>
        <fullName evidence="3">DNA repair exonuclease</fullName>
    </submittedName>
</protein>
<keyword evidence="4" id="KW-1185">Reference proteome</keyword>
<dbReference type="PANTHER" id="PTHR30337:SF7">
    <property type="entry name" value="PHOSPHOESTERASE"/>
    <property type="match status" value="1"/>
</dbReference>
<dbReference type="AlphaFoldDB" id="A0A7G9T4E5"/>
<dbReference type="Pfam" id="PF00149">
    <property type="entry name" value="Metallophos"/>
    <property type="match status" value="1"/>
</dbReference>